<protein>
    <submittedName>
        <fullName evidence="2">7964_t:CDS:1</fullName>
    </submittedName>
</protein>
<sequence length="66" mass="7370">KQKVPTEVGKYVNAELTEDSTSRKEGVESWYDSANKENVTLTTEEESEEPDSAVGVDTHRVQQELA</sequence>
<proteinExistence type="predicted"/>
<keyword evidence="3" id="KW-1185">Reference proteome</keyword>
<reference evidence="2 3" key="1">
    <citation type="submission" date="2021-06" db="EMBL/GenBank/DDBJ databases">
        <authorList>
            <person name="Kallberg Y."/>
            <person name="Tangrot J."/>
            <person name="Rosling A."/>
        </authorList>
    </citation>
    <scope>NUCLEOTIDE SEQUENCE [LARGE SCALE GENOMIC DNA]</scope>
    <source>
        <strain evidence="2 3">120-4 pot B 10/14</strain>
    </source>
</reference>
<accession>A0ABN7WQH8</accession>
<dbReference type="Proteomes" id="UP000789901">
    <property type="component" value="Unassembled WGS sequence"/>
</dbReference>
<gene>
    <name evidence="2" type="ORF">GMARGA_LOCUS33838</name>
</gene>
<feature type="non-terminal residue" evidence="2">
    <location>
        <position position="1"/>
    </location>
</feature>
<comment type="caution">
    <text evidence="2">The sequence shown here is derived from an EMBL/GenBank/DDBJ whole genome shotgun (WGS) entry which is preliminary data.</text>
</comment>
<evidence type="ECO:0000256" key="1">
    <source>
        <dbReference type="SAM" id="MobiDB-lite"/>
    </source>
</evidence>
<feature type="compositionally biased region" description="Basic and acidic residues" evidence="1">
    <location>
        <begin position="57"/>
        <end position="66"/>
    </location>
</feature>
<evidence type="ECO:0000313" key="3">
    <source>
        <dbReference type="Proteomes" id="UP000789901"/>
    </source>
</evidence>
<name>A0ABN7WQH8_GIGMA</name>
<dbReference type="EMBL" id="CAJVQB010057492">
    <property type="protein sequence ID" value="CAG8838173.1"/>
    <property type="molecule type" value="Genomic_DNA"/>
</dbReference>
<feature type="region of interest" description="Disordered" evidence="1">
    <location>
        <begin position="18"/>
        <end position="66"/>
    </location>
</feature>
<organism evidence="2 3">
    <name type="scientific">Gigaspora margarita</name>
    <dbReference type="NCBI Taxonomy" id="4874"/>
    <lineage>
        <taxon>Eukaryota</taxon>
        <taxon>Fungi</taxon>
        <taxon>Fungi incertae sedis</taxon>
        <taxon>Mucoromycota</taxon>
        <taxon>Glomeromycotina</taxon>
        <taxon>Glomeromycetes</taxon>
        <taxon>Diversisporales</taxon>
        <taxon>Gigasporaceae</taxon>
        <taxon>Gigaspora</taxon>
    </lineage>
</organism>
<evidence type="ECO:0000313" key="2">
    <source>
        <dbReference type="EMBL" id="CAG8838173.1"/>
    </source>
</evidence>